<dbReference type="VEuPathDB" id="MicrosporidiaDB:NAPIS_ORF01013"/>
<evidence type="ECO:0000313" key="2">
    <source>
        <dbReference type="EMBL" id="EQB61406.1"/>
    </source>
</evidence>
<proteinExistence type="predicted"/>
<dbReference type="HOGENOM" id="CLU_1058040_0_0_1"/>
<dbReference type="AlphaFoldDB" id="T0MDT0"/>
<name>T0MDT0_9MICR</name>
<reference evidence="2 3" key="1">
    <citation type="journal article" date="2013" name="BMC Genomics">
        <title>Genome sequencing and comparative genomics of honey bee microsporidia, Nosema apis reveal novel insights into host-parasite interactions.</title>
        <authorList>
            <person name="Chen Yp."/>
            <person name="Pettis J.S."/>
            <person name="Zhao Y."/>
            <person name="Liu X."/>
            <person name="Tallon L.J."/>
            <person name="Sadzewicz L.D."/>
            <person name="Li R."/>
            <person name="Zheng H."/>
            <person name="Huang S."/>
            <person name="Zhang X."/>
            <person name="Hamilton M.C."/>
            <person name="Pernal S.F."/>
            <person name="Melathopoulos A.P."/>
            <person name="Yan X."/>
            <person name="Evans J.D."/>
        </authorList>
    </citation>
    <scope>NUCLEOTIDE SEQUENCE [LARGE SCALE GENOMIC DNA]</scope>
    <source>
        <strain evidence="2 3">BRL 01</strain>
    </source>
</reference>
<feature type="region of interest" description="Disordered" evidence="1">
    <location>
        <begin position="238"/>
        <end position="263"/>
    </location>
</feature>
<accession>T0MDT0</accession>
<organism evidence="2 3">
    <name type="scientific">Vairimorpha apis BRL 01</name>
    <dbReference type="NCBI Taxonomy" id="1037528"/>
    <lineage>
        <taxon>Eukaryota</taxon>
        <taxon>Fungi</taxon>
        <taxon>Fungi incertae sedis</taxon>
        <taxon>Microsporidia</taxon>
        <taxon>Nosematidae</taxon>
        <taxon>Vairimorpha</taxon>
    </lineage>
</organism>
<feature type="compositionally biased region" description="Basic and acidic residues" evidence="1">
    <location>
        <begin position="239"/>
        <end position="263"/>
    </location>
</feature>
<dbReference type="Proteomes" id="UP000053780">
    <property type="component" value="Unassembled WGS sequence"/>
</dbReference>
<dbReference type="EMBL" id="KE647142">
    <property type="protein sequence ID" value="EQB61406.1"/>
    <property type="molecule type" value="Genomic_DNA"/>
</dbReference>
<evidence type="ECO:0000313" key="3">
    <source>
        <dbReference type="Proteomes" id="UP000053780"/>
    </source>
</evidence>
<keyword evidence="3" id="KW-1185">Reference proteome</keyword>
<gene>
    <name evidence="2" type="ORF">NAPIS_ORF01013</name>
</gene>
<dbReference type="OrthoDB" id="10572333at2759"/>
<protein>
    <submittedName>
        <fullName evidence="2">Uncharacterized protein</fullName>
    </submittedName>
</protein>
<evidence type="ECO:0000256" key="1">
    <source>
        <dbReference type="SAM" id="MobiDB-lite"/>
    </source>
</evidence>
<sequence>MLTEGVDKIKNNVIKKIYGIDSMRLLQDMHRISQENYLSINDYDETISEKLNIYSICTGSSKEEHQRHFNEIFFNGLGKYTKRRIIENNLMYKYEKTLNFLKNIERTICSESSSSYVLSEENFYSRNSKGNFNGKQTKYFQKWCTKCKSNTHNTKECFWKQKSYGKPHENYVMKNHFHKSVKDDKDNDKFKGSERFHNKQHYNSKIRLPINYRKEDIKNKNDFNKNLKDNDNRNLMIQEKQKPTEKLNIVEKDTRNKNENEKY</sequence>